<dbReference type="Proteomes" id="UP000198867">
    <property type="component" value="Unassembled WGS sequence"/>
</dbReference>
<accession>A0A1I5DLF1</accession>
<dbReference type="RefSeq" id="WP_090712787.1">
    <property type="nucleotide sequence ID" value="NZ_FOVM01000010.1"/>
</dbReference>
<feature type="compositionally biased region" description="Polar residues" evidence="1">
    <location>
        <begin position="30"/>
        <end position="46"/>
    </location>
</feature>
<feature type="chain" id="PRO_5038485566" evidence="2">
    <location>
        <begin position="27"/>
        <end position="224"/>
    </location>
</feature>
<keyword evidence="2" id="KW-0732">Signal</keyword>
<dbReference type="STRING" id="995034.SAMN05216219_2959"/>
<protein>
    <submittedName>
        <fullName evidence="3">Uncharacterized protein</fullName>
    </submittedName>
</protein>
<evidence type="ECO:0000256" key="2">
    <source>
        <dbReference type="SAM" id="SignalP"/>
    </source>
</evidence>
<evidence type="ECO:0000313" key="4">
    <source>
        <dbReference type="Proteomes" id="UP000198867"/>
    </source>
</evidence>
<evidence type="ECO:0000256" key="1">
    <source>
        <dbReference type="SAM" id="MobiDB-lite"/>
    </source>
</evidence>
<feature type="signal peptide" evidence="2">
    <location>
        <begin position="1"/>
        <end position="26"/>
    </location>
</feature>
<proteinExistence type="predicted"/>
<name>A0A1I5DLF1_9MICO</name>
<dbReference type="PROSITE" id="PS51257">
    <property type="entry name" value="PROKAR_LIPOPROTEIN"/>
    <property type="match status" value="1"/>
</dbReference>
<sequence length="224" mass="23480">MRRGISTVAPILVVVFVLAACAPLLADTPAPSSVPTECATSASTPGPDTEWPPPDTCGEFLPAPDLLYLPVEFAGCGSTVSVMGGDSRTLEYTSTVRDDGSTLVEYRGSYTLDIARDYGGGLDAFVDELDVSGQGYDLHSTDGVTVTYSREGPAIFASVDAVEAQVFAEEGFPALFFFESGTVTEKVVFTGSDALAVDEAEFTENTVSGVQSICYLLDPSNPGE</sequence>
<evidence type="ECO:0000313" key="3">
    <source>
        <dbReference type="EMBL" id="SFO00008.1"/>
    </source>
</evidence>
<feature type="region of interest" description="Disordered" evidence="1">
    <location>
        <begin position="29"/>
        <end position="54"/>
    </location>
</feature>
<gene>
    <name evidence="3" type="ORF">SAMN05216219_2959</name>
</gene>
<dbReference type="OrthoDB" id="4936255at2"/>
<dbReference type="AlphaFoldDB" id="A0A1I5DLF1"/>
<dbReference type="EMBL" id="FOVM01000010">
    <property type="protein sequence ID" value="SFO00008.1"/>
    <property type="molecule type" value="Genomic_DNA"/>
</dbReference>
<keyword evidence="4" id="KW-1185">Reference proteome</keyword>
<reference evidence="4" key="1">
    <citation type="submission" date="2016-10" db="EMBL/GenBank/DDBJ databases">
        <authorList>
            <person name="Varghese N."/>
            <person name="Submissions S."/>
        </authorList>
    </citation>
    <scope>NUCLEOTIDE SEQUENCE [LARGE SCALE GENOMIC DNA]</scope>
    <source>
        <strain evidence="4">CGMCC 1.11101</strain>
    </source>
</reference>
<organism evidence="3 4">
    <name type="scientific">Mycetocola miduiensis</name>
    <dbReference type="NCBI Taxonomy" id="995034"/>
    <lineage>
        <taxon>Bacteria</taxon>
        <taxon>Bacillati</taxon>
        <taxon>Actinomycetota</taxon>
        <taxon>Actinomycetes</taxon>
        <taxon>Micrococcales</taxon>
        <taxon>Microbacteriaceae</taxon>
        <taxon>Mycetocola</taxon>
    </lineage>
</organism>